<dbReference type="InterPro" id="IPR014262">
    <property type="entry name" value="HAF_rpt"/>
</dbReference>
<proteinExistence type="predicted"/>
<organism evidence="2 3">
    <name type="scientific">Pseudoduganella lutea</name>
    <dbReference type="NCBI Taxonomy" id="321985"/>
    <lineage>
        <taxon>Bacteria</taxon>
        <taxon>Pseudomonadati</taxon>
        <taxon>Pseudomonadota</taxon>
        <taxon>Betaproteobacteria</taxon>
        <taxon>Burkholderiales</taxon>
        <taxon>Oxalobacteraceae</taxon>
        <taxon>Telluria group</taxon>
        <taxon>Pseudoduganella</taxon>
    </lineage>
</organism>
<reference evidence="2 3" key="1">
    <citation type="submission" date="2019-02" db="EMBL/GenBank/DDBJ databases">
        <title>Draft Genome Sequences of Six Type Strains of the Genus Massilia.</title>
        <authorList>
            <person name="Miess H."/>
            <person name="Frediansyhah A."/>
            <person name="Gross H."/>
        </authorList>
    </citation>
    <scope>NUCLEOTIDE SEQUENCE [LARGE SCALE GENOMIC DNA]</scope>
    <source>
        <strain evidence="2 3">DSM 17473</strain>
    </source>
</reference>
<evidence type="ECO:0000313" key="3">
    <source>
        <dbReference type="Proteomes" id="UP000290637"/>
    </source>
</evidence>
<dbReference type="EMBL" id="CP035913">
    <property type="protein sequence ID" value="QBE61689.1"/>
    <property type="molecule type" value="Genomic_DNA"/>
</dbReference>
<keyword evidence="3" id="KW-1185">Reference proteome</keyword>
<gene>
    <name evidence="2" type="ORF">EWM63_00620</name>
</gene>
<dbReference type="NCBIfam" id="TIGR02913">
    <property type="entry name" value="HAF_rpt"/>
    <property type="match status" value="2"/>
</dbReference>
<evidence type="ECO:0000313" key="2">
    <source>
        <dbReference type="EMBL" id="QBE61689.1"/>
    </source>
</evidence>
<dbReference type="Pfam" id="PF11949">
    <property type="entry name" value="DUF3466"/>
    <property type="match status" value="1"/>
</dbReference>
<accession>A0A4P6KRK1</accession>
<sequence>MKTMAFLGGLVRGLVVVLVCATASPARAEADPPPYSFAVRPLGTLPGLSNFDATAINDLGHVIGNATDAGGRLHTFLYDGARMVDIAPLSALNATVSGINNAGQIVGSAGNQAVMYSAGRISYLGTGTVGSGAAAINDAGQATGWAQWSGTSRQAVIFDSGSVRAVTWSDSWWSSEGVDINEHGDVAGAFNQRGSNEKRPTLFYADGSLGQPYLDNAFWSQRHMATGINDAGQMVGWFETHNGDGAYLFENGVTHALNPLRFGRRAYDINNHTQIVGEGGIWESDGILYDIADLMPADSPWRVTEWDLINDRGQVVASACLGDACQLVLLNPVPEPQVIAMLGAGLALLGLAATRHRRLPAA</sequence>
<dbReference type="RefSeq" id="WP_130184826.1">
    <property type="nucleotide sequence ID" value="NZ_CP035913.1"/>
</dbReference>
<feature type="signal peptide" evidence="1">
    <location>
        <begin position="1"/>
        <end position="28"/>
    </location>
</feature>
<dbReference type="OrthoDB" id="8558647at2"/>
<protein>
    <submittedName>
        <fullName evidence="2">DUF3466 family protein</fullName>
    </submittedName>
</protein>
<evidence type="ECO:0000256" key="1">
    <source>
        <dbReference type="SAM" id="SignalP"/>
    </source>
</evidence>
<feature type="chain" id="PRO_5020327817" evidence="1">
    <location>
        <begin position="29"/>
        <end position="362"/>
    </location>
</feature>
<dbReference type="Proteomes" id="UP000290637">
    <property type="component" value="Chromosome"/>
</dbReference>
<dbReference type="KEGG" id="plue:EWM63_00620"/>
<name>A0A4P6KRK1_9BURK</name>
<keyword evidence="1" id="KW-0732">Signal</keyword>
<dbReference type="AlphaFoldDB" id="A0A4P6KRK1"/>
<dbReference type="InterPro" id="IPR022562">
    <property type="entry name" value="DUF3466"/>
</dbReference>